<feature type="non-terminal residue" evidence="2">
    <location>
        <position position="1"/>
    </location>
</feature>
<proteinExistence type="predicted"/>
<keyword evidence="3" id="KW-1185">Reference proteome</keyword>
<gene>
    <name evidence="2" type="ORF">BN2614_LOCUS2</name>
</gene>
<dbReference type="Proteomes" id="UP000269945">
    <property type="component" value="Unassembled WGS sequence"/>
</dbReference>
<reference evidence="2 3" key="1">
    <citation type="submission" date="2018-10" db="EMBL/GenBank/DDBJ databases">
        <authorList>
            <person name="Ekblom R."/>
            <person name="Jareborg N."/>
        </authorList>
    </citation>
    <scope>NUCLEOTIDE SEQUENCE [LARGE SCALE GENOMIC DNA]</scope>
    <source>
        <tissue evidence="2">Muscle</tissue>
    </source>
</reference>
<dbReference type="EMBL" id="CYRY02003007">
    <property type="protein sequence ID" value="VCW67701.1"/>
    <property type="molecule type" value="Genomic_DNA"/>
</dbReference>
<sequence>QRLHDSLTGADAVDEDVHQSEPLWKRPEVAGPRRSRAGAAEGKVSEGRWIETEWDFCVCAFFSMLCFSRAKEGTLGQPCHIAPAAAGHCHPPTHEAHTRSLVDGLGPVL</sequence>
<dbReference type="AlphaFoldDB" id="A0A9X9LGJ7"/>
<evidence type="ECO:0000313" key="2">
    <source>
        <dbReference type="EMBL" id="VCW67701.1"/>
    </source>
</evidence>
<evidence type="ECO:0000313" key="3">
    <source>
        <dbReference type="Proteomes" id="UP000269945"/>
    </source>
</evidence>
<comment type="caution">
    <text evidence="2">The sequence shown here is derived from an EMBL/GenBank/DDBJ whole genome shotgun (WGS) entry which is preliminary data.</text>
</comment>
<protein>
    <submittedName>
        <fullName evidence="2">Uncharacterized protein</fullName>
    </submittedName>
</protein>
<accession>A0A9X9LGJ7</accession>
<name>A0A9X9LGJ7_GULGU</name>
<organism evidence="2 3">
    <name type="scientific">Gulo gulo</name>
    <name type="common">Wolverine</name>
    <name type="synonym">Gluton</name>
    <dbReference type="NCBI Taxonomy" id="48420"/>
    <lineage>
        <taxon>Eukaryota</taxon>
        <taxon>Metazoa</taxon>
        <taxon>Chordata</taxon>
        <taxon>Craniata</taxon>
        <taxon>Vertebrata</taxon>
        <taxon>Euteleostomi</taxon>
        <taxon>Mammalia</taxon>
        <taxon>Eutheria</taxon>
        <taxon>Laurasiatheria</taxon>
        <taxon>Carnivora</taxon>
        <taxon>Caniformia</taxon>
        <taxon>Musteloidea</taxon>
        <taxon>Mustelidae</taxon>
        <taxon>Guloninae</taxon>
        <taxon>Gulo</taxon>
    </lineage>
</organism>
<evidence type="ECO:0000256" key="1">
    <source>
        <dbReference type="SAM" id="MobiDB-lite"/>
    </source>
</evidence>
<feature type="compositionally biased region" description="Basic and acidic residues" evidence="1">
    <location>
        <begin position="15"/>
        <end position="28"/>
    </location>
</feature>
<feature type="region of interest" description="Disordered" evidence="1">
    <location>
        <begin position="1"/>
        <end position="44"/>
    </location>
</feature>